<dbReference type="RefSeq" id="WP_069400434.1">
    <property type="nucleotide sequence ID" value="NZ_MIHC01000017.1"/>
</dbReference>
<reference evidence="2" key="1">
    <citation type="submission" date="2016-09" db="EMBL/GenBank/DDBJ databases">
        <authorList>
            <person name="Greninger A.L."/>
            <person name="Jerome K.R."/>
            <person name="Mcnair B."/>
            <person name="Wallis C."/>
            <person name="Fang F."/>
        </authorList>
    </citation>
    <scope>NUCLEOTIDE SEQUENCE [LARGE SCALE GENOMIC DNA]</scope>
    <source>
        <strain evidence="2">BC1_M4</strain>
    </source>
</reference>
<accession>A0A1E3SWA0</accession>
<keyword evidence="2" id="KW-1185">Reference proteome</keyword>
<protein>
    <submittedName>
        <fullName evidence="1">Aldehyde dehydrogenase</fullName>
    </submittedName>
</protein>
<gene>
    <name evidence="1" type="ORF">BHQ21_11595</name>
</gene>
<dbReference type="EMBL" id="MIHC01000017">
    <property type="protein sequence ID" value="ODR06426.1"/>
    <property type="molecule type" value="Genomic_DNA"/>
</dbReference>
<dbReference type="AlphaFoldDB" id="A0A1E3SWA0"/>
<proteinExistence type="predicted"/>
<dbReference type="Proteomes" id="UP000094224">
    <property type="component" value="Unassembled WGS sequence"/>
</dbReference>
<name>A0A1E3SWA0_9MYCO</name>
<evidence type="ECO:0000313" key="1">
    <source>
        <dbReference type="EMBL" id="ODR06426.1"/>
    </source>
</evidence>
<evidence type="ECO:0000313" key="2">
    <source>
        <dbReference type="Proteomes" id="UP000094224"/>
    </source>
</evidence>
<organism evidence="1 2">
    <name type="scientific">Mycobacterium sherrisii</name>
    <dbReference type="NCBI Taxonomy" id="243061"/>
    <lineage>
        <taxon>Bacteria</taxon>
        <taxon>Bacillati</taxon>
        <taxon>Actinomycetota</taxon>
        <taxon>Actinomycetes</taxon>
        <taxon>Mycobacteriales</taxon>
        <taxon>Mycobacteriaceae</taxon>
        <taxon>Mycobacterium</taxon>
        <taxon>Mycobacterium simiae complex</taxon>
    </lineage>
</organism>
<sequence>MNYQISARTHTKAVENAADALSVPLPAAYLEQVAQAQAFADAAAQIKGSDLHAAVFDAIEAGRDYWADKTVQRLALNQQLASHNISINARTRADQLRARALADHADDILEGWADALDPHADALAAAAEAVPNIDLRQGHEAATHGGDVLKHWAAARTALDAWNNAHQGFYALAAVAGISVKNTGHLALTPARRAELEPAESMARDGRCEVDAWVLARCGLPLELATLGEFMSRAAQFNADREAEDRAAEQQRMERVQKSW</sequence>
<comment type="caution">
    <text evidence="1">The sequence shown here is derived from an EMBL/GenBank/DDBJ whole genome shotgun (WGS) entry which is preliminary data.</text>
</comment>